<gene>
    <name evidence="1" type="ORF">CRP01_23050</name>
</gene>
<comment type="caution">
    <text evidence="1">The sequence shown here is derived from an EMBL/GenBank/DDBJ whole genome shotgun (WGS) entry which is preliminary data.</text>
</comment>
<sequence length="83" mass="9794">MKNANFKNLLKYCFNELPADQCRSIEEELIRDEATFSAISGINLLKRKLGSRQAVEQYLYQKGEQSRNRLLSENRSRIFRNTH</sequence>
<evidence type="ECO:0000313" key="1">
    <source>
        <dbReference type="EMBL" id="PHN04078.1"/>
    </source>
</evidence>
<organism evidence="1 2">
    <name type="scientific">Flavilitoribacter nigricans (strain ATCC 23147 / DSM 23189 / NBRC 102662 / NCIMB 1420 / SS-2)</name>
    <name type="common">Lewinella nigricans</name>
    <dbReference type="NCBI Taxonomy" id="1122177"/>
    <lineage>
        <taxon>Bacteria</taxon>
        <taxon>Pseudomonadati</taxon>
        <taxon>Bacteroidota</taxon>
        <taxon>Saprospiria</taxon>
        <taxon>Saprospirales</taxon>
        <taxon>Lewinellaceae</taxon>
        <taxon>Flavilitoribacter</taxon>
    </lineage>
</organism>
<reference evidence="1 2" key="1">
    <citation type="submission" date="2017-10" db="EMBL/GenBank/DDBJ databases">
        <title>The draft genome sequence of Lewinella nigricans NBRC 102662.</title>
        <authorList>
            <person name="Wang K."/>
        </authorList>
    </citation>
    <scope>NUCLEOTIDE SEQUENCE [LARGE SCALE GENOMIC DNA]</scope>
    <source>
        <strain evidence="1 2">NBRC 102662</strain>
    </source>
</reference>
<accession>A0A2D0N6R2</accession>
<name>A0A2D0N6R2_FLAN2</name>
<dbReference type="OrthoDB" id="982713at2"/>
<dbReference type="EMBL" id="PDUD01000027">
    <property type="protein sequence ID" value="PHN04078.1"/>
    <property type="molecule type" value="Genomic_DNA"/>
</dbReference>
<dbReference type="AlphaFoldDB" id="A0A2D0N6R2"/>
<protein>
    <submittedName>
        <fullName evidence="1">Uncharacterized protein</fullName>
    </submittedName>
</protein>
<evidence type="ECO:0000313" key="2">
    <source>
        <dbReference type="Proteomes" id="UP000223913"/>
    </source>
</evidence>
<dbReference type="Proteomes" id="UP000223913">
    <property type="component" value="Unassembled WGS sequence"/>
</dbReference>
<proteinExistence type="predicted"/>
<dbReference type="RefSeq" id="WP_099152464.1">
    <property type="nucleotide sequence ID" value="NZ_PDUD01000027.1"/>
</dbReference>
<keyword evidence="2" id="KW-1185">Reference proteome</keyword>